<feature type="compositionally biased region" description="Basic and acidic residues" evidence="1">
    <location>
        <begin position="284"/>
        <end position="304"/>
    </location>
</feature>
<dbReference type="AlphaFoldDB" id="A0A9W4DIT0"/>
<organism evidence="2 3">
    <name type="scientific">Actinacidiphila cocklensis</name>
    <dbReference type="NCBI Taxonomy" id="887465"/>
    <lineage>
        <taxon>Bacteria</taxon>
        <taxon>Bacillati</taxon>
        <taxon>Actinomycetota</taxon>
        <taxon>Actinomycetes</taxon>
        <taxon>Kitasatosporales</taxon>
        <taxon>Streptomycetaceae</taxon>
        <taxon>Actinacidiphila</taxon>
    </lineage>
</organism>
<keyword evidence="3" id="KW-1185">Reference proteome</keyword>
<feature type="compositionally biased region" description="Low complexity" evidence="1">
    <location>
        <begin position="175"/>
        <end position="192"/>
    </location>
</feature>
<keyword evidence="2" id="KW-0378">Hydrolase</keyword>
<name>A0A9W4DIT0_9ACTN</name>
<feature type="compositionally biased region" description="Basic and acidic residues" evidence="1">
    <location>
        <begin position="253"/>
        <end position="276"/>
    </location>
</feature>
<protein>
    <submittedName>
        <fullName evidence="2">Exonuclease SbcC</fullName>
    </submittedName>
</protein>
<dbReference type="RefSeq" id="WP_251484270.1">
    <property type="nucleotide sequence ID" value="NZ_CAJSLV010000002.1"/>
</dbReference>
<evidence type="ECO:0000256" key="1">
    <source>
        <dbReference type="SAM" id="MobiDB-lite"/>
    </source>
</evidence>
<sequence length="304" mass="33227">MAAGKGGGRRAGRGEDLAAALDDLYGTPPPGFVARREELAARAKAAGRAEDARRLHRARRPTLGAWAANLLVRSRQQESRQFLELGRALRDAHRTLDGDHLKELSAQQWRVISALSRQAAQLAEQAGRRLPESAQREVESTLRAVLADPDAAERWSTGRLETALTPPAGLPSADAPQAAPTRGPAAPAAAADDLAERRRRRHRDQVARARKEAKAAEQAVRDHRKEQTAAGRALQAARDRREQAQHQVAAVEEQLRQARQVLRDADQEQREAEDHQQAAAETLTRAERDAQAAAVKVDRLDSPG</sequence>
<proteinExistence type="predicted"/>
<dbReference type="EMBL" id="CAJSLV010000002">
    <property type="protein sequence ID" value="CAG6391012.1"/>
    <property type="molecule type" value="Genomic_DNA"/>
</dbReference>
<evidence type="ECO:0000313" key="2">
    <source>
        <dbReference type="EMBL" id="CAG6391012.1"/>
    </source>
</evidence>
<accession>A0A9W4DIT0</accession>
<keyword evidence="2" id="KW-0269">Exonuclease</keyword>
<evidence type="ECO:0000313" key="3">
    <source>
        <dbReference type="Proteomes" id="UP001152519"/>
    </source>
</evidence>
<reference evidence="2" key="1">
    <citation type="submission" date="2021-05" db="EMBL/GenBank/DDBJ databases">
        <authorList>
            <person name="Arsene-Ploetze F."/>
        </authorList>
    </citation>
    <scope>NUCLEOTIDE SEQUENCE</scope>
    <source>
        <strain evidence="2">DSM 42138</strain>
    </source>
</reference>
<dbReference type="Proteomes" id="UP001152519">
    <property type="component" value="Unassembled WGS sequence"/>
</dbReference>
<gene>
    <name evidence="2" type="ORF">SCOCK_100078</name>
</gene>
<keyword evidence="2" id="KW-0540">Nuclease</keyword>
<feature type="region of interest" description="Disordered" evidence="1">
    <location>
        <begin position="162"/>
        <end position="304"/>
    </location>
</feature>
<dbReference type="GO" id="GO:0004527">
    <property type="term" value="F:exonuclease activity"/>
    <property type="evidence" value="ECO:0007669"/>
    <property type="project" value="UniProtKB-KW"/>
</dbReference>
<comment type="caution">
    <text evidence="2">The sequence shown here is derived from an EMBL/GenBank/DDBJ whole genome shotgun (WGS) entry which is preliminary data.</text>
</comment>
<feature type="compositionally biased region" description="Basic and acidic residues" evidence="1">
    <location>
        <begin position="204"/>
        <end position="227"/>
    </location>
</feature>